<dbReference type="Pfam" id="PF05055">
    <property type="entry name" value="DUF677"/>
    <property type="match status" value="1"/>
</dbReference>
<reference evidence="8 9" key="1">
    <citation type="journal article" date="2011" name="Science">
        <title>The Selaginella genome identifies genetic changes associated with the evolution of vascular plants.</title>
        <authorList>
            <person name="Banks J.A."/>
            <person name="Nishiyama T."/>
            <person name="Hasebe M."/>
            <person name="Bowman J.L."/>
            <person name="Gribskov M."/>
            <person name="dePamphilis C."/>
            <person name="Albert V.A."/>
            <person name="Aono N."/>
            <person name="Aoyama T."/>
            <person name="Ambrose B.A."/>
            <person name="Ashton N.W."/>
            <person name="Axtell M.J."/>
            <person name="Barker E."/>
            <person name="Barker M.S."/>
            <person name="Bennetzen J.L."/>
            <person name="Bonawitz N.D."/>
            <person name="Chapple C."/>
            <person name="Cheng C."/>
            <person name="Correa L.G."/>
            <person name="Dacre M."/>
            <person name="DeBarry J."/>
            <person name="Dreyer I."/>
            <person name="Elias M."/>
            <person name="Engstrom E.M."/>
            <person name="Estelle M."/>
            <person name="Feng L."/>
            <person name="Finet C."/>
            <person name="Floyd S.K."/>
            <person name="Frommer W.B."/>
            <person name="Fujita T."/>
            <person name="Gramzow L."/>
            <person name="Gutensohn M."/>
            <person name="Harholt J."/>
            <person name="Hattori M."/>
            <person name="Heyl A."/>
            <person name="Hirai T."/>
            <person name="Hiwatashi Y."/>
            <person name="Ishikawa M."/>
            <person name="Iwata M."/>
            <person name="Karol K.G."/>
            <person name="Koehler B."/>
            <person name="Kolukisaoglu U."/>
            <person name="Kubo M."/>
            <person name="Kurata T."/>
            <person name="Lalonde S."/>
            <person name="Li K."/>
            <person name="Li Y."/>
            <person name="Litt A."/>
            <person name="Lyons E."/>
            <person name="Manning G."/>
            <person name="Maruyama T."/>
            <person name="Michael T.P."/>
            <person name="Mikami K."/>
            <person name="Miyazaki S."/>
            <person name="Morinaga S."/>
            <person name="Murata T."/>
            <person name="Mueller-Roeber B."/>
            <person name="Nelson D.R."/>
            <person name="Obara M."/>
            <person name="Oguri Y."/>
            <person name="Olmstead R.G."/>
            <person name="Onodera N."/>
            <person name="Petersen B.L."/>
            <person name="Pils B."/>
            <person name="Prigge M."/>
            <person name="Rensing S.A."/>
            <person name="Riano-Pachon D.M."/>
            <person name="Roberts A.W."/>
            <person name="Sato Y."/>
            <person name="Scheller H.V."/>
            <person name="Schulz B."/>
            <person name="Schulz C."/>
            <person name="Shakirov E.V."/>
            <person name="Shibagaki N."/>
            <person name="Shinohara N."/>
            <person name="Shippen D.E."/>
            <person name="Soerensen I."/>
            <person name="Sotooka R."/>
            <person name="Sugimoto N."/>
            <person name="Sugita M."/>
            <person name="Sumikawa N."/>
            <person name="Tanurdzic M."/>
            <person name="Theissen G."/>
            <person name="Ulvskov P."/>
            <person name="Wakazuki S."/>
            <person name="Weng J.K."/>
            <person name="Willats W.W."/>
            <person name="Wipf D."/>
            <person name="Wolf P.G."/>
            <person name="Yang L."/>
            <person name="Zimmer A.D."/>
            <person name="Zhu Q."/>
            <person name="Mitros T."/>
            <person name="Hellsten U."/>
            <person name="Loque D."/>
            <person name="Otillar R."/>
            <person name="Salamov A."/>
            <person name="Schmutz J."/>
            <person name="Shapiro H."/>
            <person name="Lindquist E."/>
            <person name="Lucas S."/>
            <person name="Rokhsar D."/>
            <person name="Grigoriev I.V."/>
        </authorList>
    </citation>
    <scope>NUCLEOTIDE SEQUENCE [LARGE SCALE GENOMIC DNA]</scope>
</reference>
<dbReference type="PANTHER" id="PTHR31113">
    <property type="entry name" value="UPF0496 PROTEIN 3-RELATED"/>
    <property type="match status" value="1"/>
</dbReference>
<dbReference type="HOGENOM" id="CLU_044778_0_0_1"/>
<comment type="subcellular location">
    <subcellularLocation>
        <location evidence="1">Membrane</location>
    </subcellularLocation>
</comment>
<evidence type="ECO:0000256" key="2">
    <source>
        <dbReference type="ARBA" id="ARBA00009074"/>
    </source>
</evidence>
<evidence type="ECO:0000256" key="5">
    <source>
        <dbReference type="ARBA" id="ARBA00023136"/>
    </source>
</evidence>
<evidence type="ECO:0000256" key="4">
    <source>
        <dbReference type="ARBA" id="ARBA00022989"/>
    </source>
</evidence>
<dbReference type="OrthoDB" id="679959at2759"/>
<dbReference type="Proteomes" id="UP000001514">
    <property type="component" value="Unassembled WGS sequence"/>
</dbReference>
<evidence type="ECO:0000256" key="6">
    <source>
        <dbReference type="SAM" id="Coils"/>
    </source>
</evidence>
<evidence type="ECO:0000256" key="1">
    <source>
        <dbReference type="ARBA" id="ARBA00004370"/>
    </source>
</evidence>
<feature type="transmembrane region" description="Helical" evidence="7">
    <location>
        <begin position="208"/>
        <end position="229"/>
    </location>
</feature>
<evidence type="ECO:0000256" key="3">
    <source>
        <dbReference type="ARBA" id="ARBA00022692"/>
    </source>
</evidence>
<dbReference type="AlphaFoldDB" id="D8QPH7"/>
<dbReference type="InterPro" id="IPR007749">
    <property type="entry name" value="DUF677"/>
</dbReference>
<keyword evidence="6" id="KW-0175">Coiled coil</keyword>
<dbReference type="EMBL" id="GL377565">
    <property type="protein sequence ID" value="EFJ38284.1"/>
    <property type="molecule type" value="Genomic_DNA"/>
</dbReference>
<evidence type="ECO:0000313" key="8">
    <source>
        <dbReference type="EMBL" id="EFJ38284.1"/>
    </source>
</evidence>
<keyword evidence="4 7" id="KW-1133">Transmembrane helix</keyword>
<feature type="coiled-coil region" evidence="6">
    <location>
        <begin position="323"/>
        <end position="357"/>
    </location>
</feature>
<dbReference type="PANTHER" id="PTHR31113:SF3">
    <property type="entry name" value="UPF0496 PROTEIN 1"/>
    <property type="match status" value="1"/>
</dbReference>
<keyword evidence="3 7" id="KW-0812">Transmembrane</keyword>
<sequence length="380" mass="43266">MGNQSSRSLSPGESLSSIDLSEYERVCAKDPDVRKFGDGLKERTERVLQSMAAGVDERGLSFQSLKDVTTSFLELDQEVVNVILNYKKDVWASDSLFELVKDYFDNSMATLDFCEELNKCIKQARENQMSIQVAINMMPSEGDPSEEQCQAILKELNQYVDAGNPFTDEFMEKFQTVYQKQMELQRKLQAKKKSLDRKLRYVRGWTKVSTIIYAATCAALVICAVVAAVMTVPAIVGAVAAVSSMPLETLGRWIKSFLTKYEKELQARRDLMREANFKTFVTIKEMDTIRALINSLSNSMESIVHCIQFGQRHADGFGMHLVVEQLKSRQSAFIRDLDELEEHVDRCSRDIRRARLVVLRRIVKKRSVRIGCQLFFCSPG</sequence>
<evidence type="ECO:0000256" key="7">
    <source>
        <dbReference type="SAM" id="Phobius"/>
    </source>
</evidence>
<gene>
    <name evidence="8" type="ORF">SELMODRAFT_74185</name>
</gene>
<dbReference type="InParanoid" id="D8QPH7"/>
<name>D8QPH7_SELML</name>
<dbReference type="OMA" id="AACKLDM"/>
<dbReference type="eggNOG" id="ENOG502QQBT">
    <property type="taxonomic scope" value="Eukaryota"/>
</dbReference>
<accession>D8QPH7</accession>
<proteinExistence type="inferred from homology"/>
<keyword evidence="5 7" id="KW-0472">Membrane</keyword>
<dbReference type="GO" id="GO:0016020">
    <property type="term" value="C:membrane"/>
    <property type="evidence" value="ECO:0007669"/>
    <property type="project" value="UniProtKB-SubCell"/>
</dbReference>
<dbReference type="KEGG" id="smo:SELMODRAFT_74185"/>
<protein>
    <submittedName>
        <fullName evidence="8">Uncharacterized protein</fullName>
    </submittedName>
</protein>
<evidence type="ECO:0000313" key="9">
    <source>
        <dbReference type="Proteomes" id="UP000001514"/>
    </source>
</evidence>
<organism evidence="9">
    <name type="scientific">Selaginella moellendorffii</name>
    <name type="common">Spikemoss</name>
    <dbReference type="NCBI Taxonomy" id="88036"/>
    <lineage>
        <taxon>Eukaryota</taxon>
        <taxon>Viridiplantae</taxon>
        <taxon>Streptophyta</taxon>
        <taxon>Embryophyta</taxon>
        <taxon>Tracheophyta</taxon>
        <taxon>Lycopodiopsida</taxon>
        <taxon>Selaginellales</taxon>
        <taxon>Selaginellaceae</taxon>
        <taxon>Selaginella</taxon>
    </lineage>
</organism>
<dbReference type="FunCoup" id="D8QPH7">
    <property type="interactions" value="326"/>
</dbReference>
<keyword evidence="9" id="KW-1185">Reference proteome</keyword>
<comment type="similarity">
    <text evidence="2">Belongs to the UPF0496 family.</text>
</comment>
<dbReference type="Gramene" id="EFJ38284">
    <property type="protein sequence ID" value="EFJ38284"/>
    <property type="gene ID" value="SELMODRAFT_74185"/>
</dbReference>